<feature type="transmembrane region" description="Helical" evidence="9">
    <location>
        <begin position="234"/>
        <end position="254"/>
    </location>
</feature>
<evidence type="ECO:0000256" key="9">
    <source>
        <dbReference type="SAM" id="Phobius"/>
    </source>
</evidence>
<keyword evidence="10" id="KW-0732">Signal</keyword>
<evidence type="ECO:0000256" key="1">
    <source>
        <dbReference type="ARBA" id="ARBA00004127"/>
    </source>
</evidence>
<dbReference type="PANTHER" id="PTHR13131:SF5">
    <property type="entry name" value="CYSTINOSIN"/>
    <property type="match status" value="1"/>
</dbReference>
<name>A0A8J5QQC4_9HYME</name>
<comment type="similarity">
    <text evidence="2">Belongs to the cystinosin family.</text>
</comment>
<evidence type="ECO:0000256" key="5">
    <source>
        <dbReference type="ARBA" id="ARBA00022737"/>
    </source>
</evidence>
<proteinExistence type="inferred from homology"/>
<dbReference type="GO" id="GO:0015184">
    <property type="term" value="F:L-cystine transmembrane transporter activity"/>
    <property type="evidence" value="ECO:0007669"/>
    <property type="project" value="TreeGrafter"/>
</dbReference>
<dbReference type="NCBIfam" id="TIGR00951">
    <property type="entry name" value="2A43"/>
    <property type="match status" value="1"/>
</dbReference>
<evidence type="ECO:0000256" key="8">
    <source>
        <dbReference type="ARBA" id="ARBA00048473"/>
    </source>
</evidence>
<feature type="transmembrane region" description="Helical" evidence="9">
    <location>
        <begin position="333"/>
        <end position="360"/>
    </location>
</feature>
<dbReference type="InterPro" id="IPR005282">
    <property type="entry name" value="LC_transporter"/>
</dbReference>
<feature type="transmembrane region" description="Helical" evidence="9">
    <location>
        <begin position="260"/>
        <end position="278"/>
    </location>
</feature>
<dbReference type="Proteomes" id="UP000729913">
    <property type="component" value="Unassembled WGS sequence"/>
</dbReference>
<dbReference type="PANTHER" id="PTHR13131">
    <property type="entry name" value="CYSTINOSIN"/>
    <property type="match status" value="1"/>
</dbReference>
<dbReference type="EMBL" id="JAAOIC020000044">
    <property type="protein sequence ID" value="KAG8038248.1"/>
    <property type="molecule type" value="Genomic_DNA"/>
</dbReference>
<feature type="chain" id="PRO_5035291725" description="Cystinosin" evidence="10">
    <location>
        <begin position="18"/>
        <end position="372"/>
    </location>
</feature>
<keyword evidence="12" id="KW-1185">Reference proteome</keyword>
<comment type="catalytic activity">
    <reaction evidence="8">
        <text>L-cystine(out) + H(+)(out) = L-cystine(in) + H(+)(in)</text>
        <dbReference type="Rhea" id="RHEA:66172"/>
        <dbReference type="ChEBI" id="CHEBI:15378"/>
        <dbReference type="ChEBI" id="CHEBI:35491"/>
    </reaction>
    <physiologicalReaction direction="left-to-right" evidence="8">
        <dbReference type="Rhea" id="RHEA:66173"/>
    </physiologicalReaction>
</comment>
<keyword evidence="7 9" id="KW-0472">Membrane</keyword>
<keyword evidence="4 9" id="KW-0812">Transmembrane</keyword>
<keyword evidence="5" id="KW-0677">Repeat</keyword>
<evidence type="ECO:0000256" key="6">
    <source>
        <dbReference type="ARBA" id="ARBA00022989"/>
    </source>
</evidence>
<protein>
    <recommendedName>
        <fullName evidence="13">Cystinosin</fullName>
    </recommendedName>
</protein>
<reference evidence="11" key="2">
    <citation type="submission" date="2021-04" db="EMBL/GenBank/DDBJ databases">
        <title>Genome-wide patterns of bracovirus chromosomal integration into multiple host tissues during parasitism.</title>
        <authorList>
            <person name="Chebbi M.A.C."/>
        </authorList>
    </citation>
    <scope>NUCLEOTIDE SEQUENCE</scope>
    <source>
        <tissue evidence="11">Whole body</tissue>
    </source>
</reference>
<accession>A0A8J5QQC4</accession>
<evidence type="ECO:0000256" key="4">
    <source>
        <dbReference type="ARBA" id="ARBA00022692"/>
    </source>
</evidence>
<evidence type="ECO:0008006" key="13">
    <source>
        <dbReference type="Google" id="ProtNLM"/>
    </source>
</evidence>
<dbReference type="OrthoDB" id="75720at2759"/>
<feature type="transmembrane region" description="Helical" evidence="9">
    <location>
        <begin position="117"/>
        <end position="138"/>
    </location>
</feature>
<keyword evidence="3" id="KW-0813">Transport</keyword>
<evidence type="ECO:0000256" key="7">
    <source>
        <dbReference type="ARBA" id="ARBA00023136"/>
    </source>
</evidence>
<dbReference type="InterPro" id="IPR006603">
    <property type="entry name" value="PQ-loop_rpt"/>
</dbReference>
<dbReference type="GO" id="GO:0012505">
    <property type="term" value="C:endomembrane system"/>
    <property type="evidence" value="ECO:0007669"/>
    <property type="project" value="UniProtKB-SubCell"/>
</dbReference>
<feature type="transmembrane region" description="Helical" evidence="9">
    <location>
        <begin position="150"/>
        <end position="178"/>
    </location>
</feature>
<dbReference type="SMART" id="SM00679">
    <property type="entry name" value="CTNS"/>
    <property type="match status" value="2"/>
</dbReference>
<comment type="subcellular location">
    <subcellularLocation>
        <location evidence="1">Endomembrane system</location>
        <topology evidence="1">Multi-pass membrane protein</topology>
    </subcellularLocation>
</comment>
<comment type="caution">
    <text evidence="11">The sequence shown here is derived from an EMBL/GenBank/DDBJ whole genome shotgun (WGS) entry which is preliminary data.</text>
</comment>
<organism evidence="11 12">
    <name type="scientific">Cotesia typhae</name>
    <dbReference type="NCBI Taxonomy" id="2053667"/>
    <lineage>
        <taxon>Eukaryota</taxon>
        <taxon>Metazoa</taxon>
        <taxon>Ecdysozoa</taxon>
        <taxon>Arthropoda</taxon>
        <taxon>Hexapoda</taxon>
        <taxon>Insecta</taxon>
        <taxon>Pterygota</taxon>
        <taxon>Neoptera</taxon>
        <taxon>Endopterygota</taxon>
        <taxon>Hymenoptera</taxon>
        <taxon>Apocrita</taxon>
        <taxon>Ichneumonoidea</taxon>
        <taxon>Braconidae</taxon>
        <taxon>Microgastrinae</taxon>
        <taxon>Cotesia</taxon>
    </lineage>
</organism>
<dbReference type="Pfam" id="PF04193">
    <property type="entry name" value="PQ-loop"/>
    <property type="match status" value="2"/>
</dbReference>
<evidence type="ECO:0000256" key="10">
    <source>
        <dbReference type="SAM" id="SignalP"/>
    </source>
</evidence>
<feature type="transmembrane region" description="Helical" evidence="9">
    <location>
        <begin position="201"/>
        <end position="222"/>
    </location>
</feature>
<dbReference type="AlphaFoldDB" id="A0A8J5QQC4"/>
<evidence type="ECO:0000256" key="2">
    <source>
        <dbReference type="ARBA" id="ARBA00006855"/>
    </source>
</evidence>
<keyword evidence="6 9" id="KW-1133">Transmembrane helix</keyword>
<reference evidence="11" key="1">
    <citation type="submission" date="2020-03" db="EMBL/GenBank/DDBJ databases">
        <authorList>
            <person name="Chebbi M.A."/>
            <person name="Drezen J.M."/>
        </authorList>
    </citation>
    <scope>NUCLEOTIDE SEQUENCE</scope>
    <source>
        <tissue evidence="11">Whole body</tissue>
    </source>
</reference>
<evidence type="ECO:0000256" key="3">
    <source>
        <dbReference type="ARBA" id="ARBA00022448"/>
    </source>
</evidence>
<evidence type="ECO:0000313" key="12">
    <source>
        <dbReference type="Proteomes" id="UP000729913"/>
    </source>
</evidence>
<feature type="transmembrane region" description="Helical" evidence="9">
    <location>
        <begin position="290"/>
        <end position="313"/>
    </location>
</feature>
<evidence type="ECO:0000313" key="11">
    <source>
        <dbReference type="EMBL" id="KAG8038248.1"/>
    </source>
</evidence>
<sequence length="372" mass="42541">MIFSLFLFIQVLHYASAGFKVDTQNLRFLVGEEKSFDLYLTEKLPNDATVILSSTQAGLVKIRPSVFNITKNNQNLHWNISVTALSPGYFVISTNVTSDITDVSSAFVVVTIEKSIFLFYLSEVVGWIYFLTWTTSFYPQVYENFKRKSVVGFSFDFLALNILGFFMYALFNCGLYWIPEIERQYSERYPRSLVPVLFNDVFFSINAVIANLIIMGQCFIYETGTQRVSITAKAINGIFGILAVVSLALSIAKVTLWLDFFYLCSYIKLVITIIKYIPQTYSNCMRKSTSGWSIATTLLDITGGILSMLQMILNSYNYNDWESIYGDITKFGLGFISTLFDAILIFQHYVLYRFVLLFIIQALTKKTIFFCP</sequence>
<feature type="signal peptide" evidence="10">
    <location>
        <begin position="1"/>
        <end position="17"/>
    </location>
</feature>
<dbReference type="GO" id="GO:0005765">
    <property type="term" value="C:lysosomal membrane"/>
    <property type="evidence" value="ECO:0007669"/>
    <property type="project" value="TreeGrafter"/>
</dbReference>
<gene>
    <name evidence="11" type="ORF">G9C98_006575</name>
</gene>